<reference evidence="1" key="1">
    <citation type="submission" date="2020-05" db="EMBL/GenBank/DDBJ databases">
        <title>Large-scale comparative analyses of tick genomes elucidate their genetic diversity and vector capacities.</title>
        <authorList>
            <person name="Jia N."/>
            <person name="Wang J."/>
            <person name="Shi W."/>
            <person name="Du L."/>
            <person name="Sun Y."/>
            <person name="Zhan W."/>
            <person name="Jiang J."/>
            <person name="Wang Q."/>
            <person name="Zhang B."/>
            <person name="Ji P."/>
            <person name="Sakyi L.B."/>
            <person name="Cui X."/>
            <person name="Yuan T."/>
            <person name="Jiang B."/>
            <person name="Yang W."/>
            <person name="Lam T.T.-Y."/>
            <person name="Chang Q."/>
            <person name="Ding S."/>
            <person name="Wang X."/>
            <person name="Zhu J."/>
            <person name="Ruan X."/>
            <person name="Zhao L."/>
            <person name="Wei J."/>
            <person name="Que T."/>
            <person name="Du C."/>
            <person name="Cheng J."/>
            <person name="Dai P."/>
            <person name="Han X."/>
            <person name="Huang E."/>
            <person name="Gao Y."/>
            <person name="Liu J."/>
            <person name="Shao H."/>
            <person name="Ye R."/>
            <person name="Li L."/>
            <person name="Wei W."/>
            <person name="Wang X."/>
            <person name="Wang C."/>
            <person name="Yang T."/>
            <person name="Huo Q."/>
            <person name="Li W."/>
            <person name="Guo W."/>
            <person name="Chen H."/>
            <person name="Zhou L."/>
            <person name="Ni X."/>
            <person name="Tian J."/>
            <person name="Zhou Y."/>
            <person name="Sheng Y."/>
            <person name="Liu T."/>
            <person name="Pan Y."/>
            <person name="Xia L."/>
            <person name="Li J."/>
            <person name="Zhao F."/>
            <person name="Cao W."/>
        </authorList>
    </citation>
    <scope>NUCLEOTIDE SEQUENCE</scope>
    <source>
        <strain evidence="1">Dsil-2018</strain>
    </source>
</reference>
<evidence type="ECO:0000313" key="2">
    <source>
        <dbReference type="Proteomes" id="UP000821865"/>
    </source>
</evidence>
<accession>A0ACB8E129</accession>
<name>A0ACB8E129_DERSI</name>
<dbReference type="EMBL" id="CM023470">
    <property type="protein sequence ID" value="KAH7980316.1"/>
    <property type="molecule type" value="Genomic_DNA"/>
</dbReference>
<dbReference type="Proteomes" id="UP000821865">
    <property type="component" value="Chromosome 1"/>
</dbReference>
<proteinExistence type="predicted"/>
<protein>
    <submittedName>
        <fullName evidence="1">Uncharacterized protein</fullName>
    </submittedName>
</protein>
<keyword evidence="2" id="KW-1185">Reference proteome</keyword>
<gene>
    <name evidence="1" type="ORF">HPB49_014783</name>
</gene>
<sequence length="145" mass="16229">MAWNSGKSAMQDAPETWWYYSDKQCQRWSFPSGRCPVNGSDIFTSFSECSRRCNHDGDKVRHRQLHIETDPQNKPCRRPRADVCSAGQLRFAYFADTSAPSTAGGRSGPRCHSMPAANQLGHRCLAGKNRFRSARACRRACVVSG</sequence>
<evidence type="ECO:0000313" key="1">
    <source>
        <dbReference type="EMBL" id="KAH7980316.1"/>
    </source>
</evidence>
<comment type="caution">
    <text evidence="1">The sequence shown here is derived from an EMBL/GenBank/DDBJ whole genome shotgun (WGS) entry which is preliminary data.</text>
</comment>
<organism evidence="1 2">
    <name type="scientific">Dermacentor silvarum</name>
    <name type="common">Tick</name>
    <dbReference type="NCBI Taxonomy" id="543639"/>
    <lineage>
        <taxon>Eukaryota</taxon>
        <taxon>Metazoa</taxon>
        <taxon>Ecdysozoa</taxon>
        <taxon>Arthropoda</taxon>
        <taxon>Chelicerata</taxon>
        <taxon>Arachnida</taxon>
        <taxon>Acari</taxon>
        <taxon>Parasitiformes</taxon>
        <taxon>Ixodida</taxon>
        <taxon>Ixodoidea</taxon>
        <taxon>Ixodidae</taxon>
        <taxon>Rhipicephalinae</taxon>
        <taxon>Dermacentor</taxon>
    </lineage>
</organism>